<dbReference type="Proteomes" id="UP000000763">
    <property type="component" value="Chromosome 6"/>
</dbReference>
<protein>
    <submittedName>
        <fullName evidence="2">Uncharacterized protein</fullName>
    </submittedName>
</protein>
<reference evidence="2" key="2">
    <citation type="submission" date="2001-05" db="EMBL/GenBank/DDBJ databases">
        <title>Oryza sativa nipponbare(GA3) genomic DNA, chromosome 6, PAC clone:P0664F03.</title>
        <authorList>
            <person name="Sasaki T."/>
            <person name="Matsumoto T."/>
            <person name="Yamamoto K."/>
        </authorList>
    </citation>
    <scope>NUCLEOTIDE SEQUENCE</scope>
</reference>
<sequence>MATDVAVQAVGPATSTSSNMIHRQRRRIFLDYASLFSDNYVLLRQFFLYAVLAPSSASSSSTIAAIVSPSSSLARLHAPLVHDALLCVHDHSTAPHALPAAQLSRHQLLDFGYIDHGYSTHGFINHGYSTHGFIDHGSLGSFALATSTTAQRAIIRIEHSCRFFSPVQVSTLLTLGLQEDNRIYGS</sequence>
<dbReference type="EMBL" id="AP003577">
    <property type="protein sequence ID" value="BAD45353.1"/>
    <property type="molecule type" value="Genomic_DNA"/>
</dbReference>
<dbReference type="AlphaFoldDB" id="Q656B4"/>
<gene>
    <name evidence="1" type="ORF">P0025G03.15</name>
    <name evidence="2" type="ORF">P0664F03.48</name>
</gene>
<reference evidence="1" key="1">
    <citation type="submission" date="2001-04" db="EMBL/GenBank/DDBJ databases">
        <title>Oryza sativa nipponbare(GA3) genomic DNA, chromosome 6, PAC clone:P0025G03.</title>
        <authorList>
            <person name="Sasaki T."/>
            <person name="Matsumoto T."/>
            <person name="Yamamoto K."/>
        </authorList>
    </citation>
    <scope>NUCLEOTIDE SEQUENCE</scope>
</reference>
<evidence type="ECO:0000313" key="3">
    <source>
        <dbReference type="Proteomes" id="UP000000763"/>
    </source>
</evidence>
<evidence type="ECO:0000313" key="1">
    <source>
        <dbReference type="EMBL" id="BAD45251.1"/>
    </source>
</evidence>
<proteinExistence type="predicted"/>
<evidence type="ECO:0000313" key="2">
    <source>
        <dbReference type="EMBL" id="BAD45353.1"/>
    </source>
</evidence>
<dbReference type="EMBL" id="AP003521">
    <property type="protein sequence ID" value="BAD45251.1"/>
    <property type="molecule type" value="Genomic_DNA"/>
</dbReference>
<name>Q656B4_ORYSJ</name>
<dbReference type="Pfam" id="PF12435">
    <property type="entry name" value="DUF3678"/>
    <property type="match status" value="1"/>
</dbReference>
<dbReference type="InterPro" id="IPR022146">
    <property type="entry name" value="DUF3678"/>
</dbReference>
<accession>Q656B4</accession>
<reference evidence="3" key="4">
    <citation type="journal article" date="2008" name="Nucleic Acids Res.">
        <title>The rice annotation project database (RAP-DB): 2008 update.</title>
        <authorList>
            <consortium name="The rice annotation project (RAP)"/>
        </authorList>
    </citation>
    <scope>GENOME REANNOTATION</scope>
    <source>
        <strain evidence="3">cv. Nipponbare</strain>
    </source>
</reference>
<organism evidence="2 3">
    <name type="scientific">Oryza sativa subsp. japonica</name>
    <name type="common">Rice</name>
    <dbReference type="NCBI Taxonomy" id="39947"/>
    <lineage>
        <taxon>Eukaryota</taxon>
        <taxon>Viridiplantae</taxon>
        <taxon>Streptophyta</taxon>
        <taxon>Embryophyta</taxon>
        <taxon>Tracheophyta</taxon>
        <taxon>Spermatophyta</taxon>
        <taxon>Magnoliopsida</taxon>
        <taxon>Liliopsida</taxon>
        <taxon>Poales</taxon>
        <taxon>Poaceae</taxon>
        <taxon>BOP clade</taxon>
        <taxon>Oryzoideae</taxon>
        <taxon>Oryzeae</taxon>
        <taxon>Oryzinae</taxon>
        <taxon>Oryza</taxon>
        <taxon>Oryza sativa</taxon>
    </lineage>
</organism>
<reference evidence="3" key="3">
    <citation type="journal article" date="2005" name="Nature">
        <title>The map-based sequence of the rice genome.</title>
        <authorList>
            <consortium name="International rice genome sequencing project (IRGSP)"/>
            <person name="Matsumoto T."/>
            <person name="Wu J."/>
            <person name="Kanamori H."/>
            <person name="Katayose Y."/>
            <person name="Fujisawa M."/>
            <person name="Namiki N."/>
            <person name="Mizuno H."/>
            <person name="Yamamoto K."/>
            <person name="Antonio B.A."/>
            <person name="Baba T."/>
            <person name="Sakata K."/>
            <person name="Nagamura Y."/>
            <person name="Aoki H."/>
            <person name="Arikawa K."/>
            <person name="Arita K."/>
            <person name="Bito T."/>
            <person name="Chiden Y."/>
            <person name="Fujitsuka N."/>
            <person name="Fukunaka R."/>
            <person name="Hamada M."/>
            <person name="Harada C."/>
            <person name="Hayashi A."/>
            <person name="Hijishita S."/>
            <person name="Honda M."/>
            <person name="Hosokawa S."/>
            <person name="Ichikawa Y."/>
            <person name="Idonuma A."/>
            <person name="Iijima M."/>
            <person name="Ikeda M."/>
            <person name="Ikeno M."/>
            <person name="Ito K."/>
            <person name="Ito S."/>
            <person name="Ito T."/>
            <person name="Ito Y."/>
            <person name="Ito Y."/>
            <person name="Iwabuchi A."/>
            <person name="Kamiya K."/>
            <person name="Karasawa W."/>
            <person name="Kurita K."/>
            <person name="Katagiri S."/>
            <person name="Kikuta A."/>
            <person name="Kobayashi H."/>
            <person name="Kobayashi N."/>
            <person name="Machita K."/>
            <person name="Maehara T."/>
            <person name="Masukawa M."/>
            <person name="Mizubayashi T."/>
            <person name="Mukai Y."/>
            <person name="Nagasaki H."/>
            <person name="Nagata Y."/>
            <person name="Naito S."/>
            <person name="Nakashima M."/>
            <person name="Nakama Y."/>
            <person name="Nakamichi Y."/>
            <person name="Nakamura M."/>
            <person name="Meguro A."/>
            <person name="Negishi M."/>
            <person name="Ohta I."/>
            <person name="Ohta T."/>
            <person name="Okamoto M."/>
            <person name="Ono N."/>
            <person name="Saji S."/>
            <person name="Sakaguchi M."/>
            <person name="Sakai K."/>
            <person name="Shibata M."/>
            <person name="Shimokawa T."/>
            <person name="Song J."/>
            <person name="Takazaki Y."/>
            <person name="Terasawa K."/>
            <person name="Tsugane M."/>
            <person name="Tsuji K."/>
            <person name="Ueda S."/>
            <person name="Waki K."/>
            <person name="Yamagata H."/>
            <person name="Yamamoto M."/>
            <person name="Yamamoto S."/>
            <person name="Yamane H."/>
            <person name="Yoshiki S."/>
            <person name="Yoshihara R."/>
            <person name="Yukawa K."/>
            <person name="Zhong H."/>
            <person name="Yano M."/>
            <person name="Yuan Q."/>
            <person name="Ouyang S."/>
            <person name="Liu J."/>
            <person name="Jones K.M."/>
            <person name="Gansberger K."/>
            <person name="Moffat K."/>
            <person name="Hill J."/>
            <person name="Bera J."/>
            <person name="Fadrosh D."/>
            <person name="Jin S."/>
            <person name="Johri S."/>
            <person name="Kim M."/>
            <person name="Overton L."/>
            <person name="Reardon M."/>
            <person name="Tsitrin T."/>
            <person name="Vuong H."/>
            <person name="Weaver B."/>
            <person name="Ciecko A."/>
            <person name="Tallon L."/>
            <person name="Jackson J."/>
            <person name="Pai G."/>
            <person name="Aken S.V."/>
            <person name="Utterback T."/>
            <person name="Reidmuller S."/>
            <person name="Feldblyum T."/>
            <person name="Hsiao J."/>
            <person name="Zismann V."/>
            <person name="Iobst S."/>
            <person name="de Vazeille A.R."/>
            <person name="Buell C.R."/>
            <person name="Ying K."/>
            <person name="Li Y."/>
            <person name="Lu T."/>
            <person name="Huang Y."/>
            <person name="Zhao Q."/>
            <person name="Feng Q."/>
            <person name="Zhang L."/>
            <person name="Zhu J."/>
            <person name="Weng Q."/>
            <person name="Mu J."/>
            <person name="Lu Y."/>
            <person name="Fan D."/>
            <person name="Liu Y."/>
            <person name="Guan J."/>
            <person name="Zhang Y."/>
            <person name="Yu S."/>
            <person name="Liu X."/>
            <person name="Zhang Y."/>
            <person name="Hong G."/>
            <person name="Han B."/>
            <person name="Choisne N."/>
            <person name="Demange N."/>
            <person name="Orjeda G."/>
            <person name="Samain S."/>
            <person name="Cattolico L."/>
            <person name="Pelletier E."/>
            <person name="Couloux A."/>
            <person name="Segurens B."/>
            <person name="Wincker P."/>
            <person name="D'Hont A."/>
            <person name="Scarpelli C."/>
            <person name="Weissenbach J."/>
            <person name="Salanoubat M."/>
            <person name="Quetier F."/>
            <person name="Yu Y."/>
            <person name="Kim H.R."/>
            <person name="Rambo T."/>
            <person name="Currie J."/>
            <person name="Collura K."/>
            <person name="Luo M."/>
            <person name="Yang T."/>
            <person name="Ammiraju J.S.S."/>
            <person name="Engler F."/>
            <person name="Soderlund C."/>
            <person name="Wing R.A."/>
            <person name="Palmer L.E."/>
            <person name="de la Bastide M."/>
            <person name="Spiegel L."/>
            <person name="Nascimento L."/>
            <person name="Zutavern T."/>
            <person name="O'Shaughnessy A."/>
            <person name="Dike S."/>
            <person name="Dedhia N."/>
            <person name="Preston R."/>
            <person name="Balija V."/>
            <person name="McCombie W.R."/>
            <person name="Chow T."/>
            <person name="Chen H."/>
            <person name="Chung M."/>
            <person name="Chen C."/>
            <person name="Shaw J."/>
            <person name="Wu H."/>
            <person name="Hsiao K."/>
            <person name="Chao Y."/>
            <person name="Chu M."/>
            <person name="Cheng C."/>
            <person name="Hour A."/>
            <person name="Lee P."/>
            <person name="Lin S."/>
            <person name="Lin Y."/>
            <person name="Liou J."/>
            <person name="Liu S."/>
            <person name="Hsing Y."/>
            <person name="Raghuvanshi S."/>
            <person name="Mohanty A."/>
            <person name="Bharti A.K."/>
            <person name="Gaur A."/>
            <person name="Gupta V."/>
            <person name="Kumar D."/>
            <person name="Ravi V."/>
            <person name="Vij S."/>
            <person name="Kapur A."/>
            <person name="Khurana P."/>
            <person name="Khurana P."/>
            <person name="Khurana J.P."/>
            <person name="Tyagi A.K."/>
            <person name="Gaikwad K."/>
            <person name="Singh A."/>
            <person name="Dalal V."/>
            <person name="Srivastava S."/>
            <person name="Dixit A."/>
            <person name="Pal A.K."/>
            <person name="Ghazi I.A."/>
            <person name="Yadav M."/>
            <person name="Pandit A."/>
            <person name="Bhargava A."/>
            <person name="Sureshbabu K."/>
            <person name="Batra K."/>
            <person name="Sharma T.R."/>
            <person name="Mohapatra T."/>
            <person name="Singh N.K."/>
            <person name="Messing J."/>
            <person name="Nelson A.B."/>
            <person name="Fuks G."/>
            <person name="Kavchok S."/>
            <person name="Keizer G."/>
            <person name="Linton E."/>
            <person name="Llaca V."/>
            <person name="Song R."/>
            <person name="Tanyolac B."/>
            <person name="Young S."/>
            <person name="Ho-Il K."/>
            <person name="Hahn J.H."/>
            <person name="Sangsakoo G."/>
            <person name="Vanavichit A."/>
            <person name="de Mattos Luiz.A.T."/>
            <person name="Zimmer P.D."/>
            <person name="Malone G."/>
            <person name="Dellagostin O."/>
            <person name="de Oliveira A.C."/>
            <person name="Bevan M."/>
            <person name="Bancroft I."/>
            <person name="Minx P."/>
            <person name="Cordum H."/>
            <person name="Wilson R."/>
            <person name="Cheng Z."/>
            <person name="Jin W."/>
            <person name="Jiang J."/>
            <person name="Leong S.A."/>
            <person name="Iwama H."/>
            <person name="Gojobori T."/>
            <person name="Itoh T."/>
            <person name="Niimura Y."/>
            <person name="Fujii Y."/>
            <person name="Habara T."/>
            <person name="Sakai H."/>
            <person name="Sato Y."/>
            <person name="Wilson G."/>
            <person name="Kumar K."/>
            <person name="McCouch S."/>
            <person name="Juretic N."/>
            <person name="Hoen D."/>
            <person name="Wright S."/>
            <person name="Bruskiewich R."/>
            <person name="Bureau T."/>
            <person name="Miyao A."/>
            <person name="Hirochika H."/>
            <person name="Nishikawa T."/>
            <person name="Kadowaki K."/>
            <person name="Sugiura M."/>
            <person name="Burr B."/>
            <person name="Sasaki T."/>
        </authorList>
    </citation>
    <scope>NUCLEOTIDE SEQUENCE [LARGE SCALE GENOMIC DNA]</scope>
    <source>
        <strain evidence="3">cv. Nipponbare</strain>
    </source>
</reference>